<gene>
    <name evidence="2" type="ORF">CK625_02935</name>
</gene>
<dbReference type="AlphaFoldDB" id="A0A2A2AL04"/>
<feature type="region of interest" description="Disordered" evidence="1">
    <location>
        <begin position="1"/>
        <end position="35"/>
    </location>
</feature>
<dbReference type="Proteomes" id="UP000218054">
    <property type="component" value="Unassembled WGS sequence"/>
</dbReference>
<feature type="compositionally biased region" description="Low complexity" evidence="1">
    <location>
        <begin position="12"/>
        <end position="35"/>
    </location>
</feature>
<evidence type="ECO:0000313" key="3">
    <source>
        <dbReference type="Proteomes" id="UP000218054"/>
    </source>
</evidence>
<protein>
    <submittedName>
        <fullName evidence="2">Uncharacterized protein</fullName>
    </submittedName>
</protein>
<accession>A0A2A2AL04</accession>
<comment type="caution">
    <text evidence="2">The sequence shown here is derived from an EMBL/GenBank/DDBJ whole genome shotgun (WGS) entry which is preliminary data.</text>
</comment>
<dbReference type="EMBL" id="NSJB01000001">
    <property type="protein sequence ID" value="PAT38457.1"/>
    <property type="molecule type" value="Genomic_DNA"/>
</dbReference>
<evidence type="ECO:0000313" key="2">
    <source>
        <dbReference type="EMBL" id="PAT38457.1"/>
    </source>
</evidence>
<evidence type="ECO:0000256" key="1">
    <source>
        <dbReference type="SAM" id="MobiDB-lite"/>
    </source>
</evidence>
<keyword evidence="3" id="KW-1185">Reference proteome</keyword>
<dbReference type="RefSeq" id="WP_095538738.1">
    <property type="nucleotide sequence ID" value="NZ_NSJB01000001.1"/>
</dbReference>
<proteinExistence type="predicted"/>
<name>A0A2A2AL04_9BURK</name>
<reference evidence="2 3" key="1">
    <citation type="submission" date="2017-08" db="EMBL/GenBank/DDBJ databases">
        <title>WGS of Clinical strains of the CDC Group NO-1 linked to zoonotic infections in humans.</title>
        <authorList>
            <person name="Bernier A.-M."/>
            <person name="Bernard K."/>
        </authorList>
    </citation>
    <scope>NUCLEOTIDE SEQUENCE [LARGE SCALE GENOMIC DNA]</scope>
    <source>
        <strain evidence="2 3">NML00-0135</strain>
    </source>
</reference>
<sequence length="225" mass="23952">MTAQQHPARLPQTAQAQGATATHMAQASGSPAASAAQAHAASARLRQASRLVLQAPADLALHAQRIQMALALPGTEPLQAALVDMLCGCKAPPQALCEVLAQPAVRERLPAPAWQALHAQAQSGRPLPRVTPLATRWCILASPSLDVPQRAWLCGVDDSRNIAAHALAPLQAGDAEAEQDFLAHCLGSHDTLAFMLARRALQRQSIVLSPQWEHTMQALQQRMDA</sequence>
<organism evidence="2 3">
    <name type="scientific">Vandammella animalimorsus</name>
    <dbReference type="NCBI Taxonomy" id="2029117"/>
    <lineage>
        <taxon>Bacteria</taxon>
        <taxon>Pseudomonadati</taxon>
        <taxon>Pseudomonadota</taxon>
        <taxon>Betaproteobacteria</taxon>
        <taxon>Burkholderiales</taxon>
        <taxon>Comamonadaceae</taxon>
        <taxon>Vandammella</taxon>
    </lineage>
</organism>